<keyword evidence="1" id="KW-1133">Transmembrane helix</keyword>
<keyword evidence="1" id="KW-0472">Membrane</keyword>
<dbReference type="Proteomes" id="UP000679126">
    <property type="component" value="Unassembled WGS sequence"/>
</dbReference>
<organism evidence="2 3">
    <name type="scientific">Chitinophaga chungangae</name>
    <dbReference type="NCBI Taxonomy" id="2821488"/>
    <lineage>
        <taxon>Bacteria</taxon>
        <taxon>Pseudomonadati</taxon>
        <taxon>Bacteroidota</taxon>
        <taxon>Chitinophagia</taxon>
        <taxon>Chitinophagales</taxon>
        <taxon>Chitinophagaceae</taxon>
        <taxon>Chitinophaga</taxon>
    </lineage>
</organism>
<name>A0ABS3Y824_9BACT</name>
<evidence type="ECO:0000313" key="3">
    <source>
        <dbReference type="Proteomes" id="UP000679126"/>
    </source>
</evidence>
<dbReference type="RefSeq" id="WP_209142456.1">
    <property type="nucleotide sequence ID" value="NZ_JAGHKP010000001.1"/>
</dbReference>
<sequence length="127" mass="14699">MKLRFSWQYFAFTVLIFVTEVLIALYLHDDFVRPYAGDFLVVILIYCFVRSFVQAPVWPVALGVLAFSYLIEALQYLNIVKRLGLEHSRAANIIIGNYFTWHDILAYTLGVGFVILMEKIPSPFRSI</sequence>
<feature type="transmembrane region" description="Helical" evidence="1">
    <location>
        <begin position="60"/>
        <end position="79"/>
    </location>
</feature>
<feature type="transmembrane region" description="Helical" evidence="1">
    <location>
        <begin position="7"/>
        <end position="28"/>
    </location>
</feature>
<reference evidence="3" key="1">
    <citation type="submission" date="2021-03" db="EMBL/GenBank/DDBJ databases">
        <title>Assistant Professor.</title>
        <authorList>
            <person name="Huq M.A."/>
        </authorList>
    </citation>
    <scope>NUCLEOTIDE SEQUENCE [LARGE SCALE GENOMIC DNA]</scope>
    <source>
        <strain evidence="3">MAH-28</strain>
    </source>
</reference>
<evidence type="ECO:0000256" key="1">
    <source>
        <dbReference type="SAM" id="Phobius"/>
    </source>
</evidence>
<protein>
    <submittedName>
        <fullName evidence="2">DUF2809 domain-containing protein</fullName>
    </submittedName>
</protein>
<gene>
    <name evidence="2" type="ORF">J7I43_01310</name>
</gene>
<keyword evidence="3" id="KW-1185">Reference proteome</keyword>
<comment type="caution">
    <text evidence="2">The sequence shown here is derived from an EMBL/GenBank/DDBJ whole genome shotgun (WGS) entry which is preliminary data.</text>
</comment>
<dbReference type="EMBL" id="JAGHKP010000001">
    <property type="protein sequence ID" value="MBO9150829.1"/>
    <property type="molecule type" value="Genomic_DNA"/>
</dbReference>
<accession>A0ABS3Y824</accession>
<feature type="transmembrane region" description="Helical" evidence="1">
    <location>
        <begin position="99"/>
        <end position="117"/>
    </location>
</feature>
<dbReference type="InterPro" id="IPR021257">
    <property type="entry name" value="DUF2809"/>
</dbReference>
<dbReference type="Pfam" id="PF10990">
    <property type="entry name" value="DUF2809"/>
    <property type="match status" value="1"/>
</dbReference>
<feature type="transmembrane region" description="Helical" evidence="1">
    <location>
        <begin position="34"/>
        <end position="53"/>
    </location>
</feature>
<keyword evidence="1" id="KW-0812">Transmembrane</keyword>
<evidence type="ECO:0000313" key="2">
    <source>
        <dbReference type="EMBL" id="MBO9150829.1"/>
    </source>
</evidence>
<proteinExistence type="predicted"/>